<evidence type="ECO:0000256" key="1">
    <source>
        <dbReference type="ARBA" id="ARBA00022630"/>
    </source>
</evidence>
<sequence>MKVAAFFGSPRVEGNTYLLLQKAIEGAKDGGAQVKVFNLNDMDILPCQDCDECVETGECIYNDDMDQIYDAIRNSNRFILASPVFFFGISAQAKAMVDRAQSLWCEKYLLKKPLSQEPLKRKGLFIVVGGMKKEIGYTCSEATAKAFFKTISVDEHENVSVVGVDAKGAILKRPDELEKAYEAGKRLASP</sequence>
<dbReference type="PANTHER" id="PTHR43278">
    <property type="entry name" value="NAD(P)H-DEPENDENT FMN-CONTAINING OXIDOREDUCTASE YWQN-RELATED"/>
    <property type="match status" value="1"/>
</dbReference>
<keyword evidence="2" id="KW-0288">FMN</keyword>
<dbReference type="InterPro" id="IPR051796">
    <property type="entry name" value="ISF_SsuE-like"/>
</dbReference>
<dbReference type="Pfam" id="PF03358">
    <property type="entry name" value="FMN_red"/>
    <property type="match status" value="1"/>
</dbReference>
<gene>
    <name evidence="4" type="ORF">LCGC14_0926940</name>
</gene>
<keyword evidence="1" id="KW-0285">Flavoprotein</keyword>
<dbReference type="SUPFAM" id="SSF52218">
    <property type="entry name" value="Flavoproteins"/>
    <property type="match status" value="1"/>
</dbReference>
<dbReference type="PANTHER" id="PTHR43278:SF4">
    <property type="entry name" value="NAD(P)H-DEPENDENT FMN-CONTAINING OXIDOREDUCTASE YWQN-RELATED"/>
    <property type="match status" value="1"/>
</dbReference>
<dbReference type="AlphaFoldDB" id="A0A0F9NTW6"/>
<feature type="domain" description="NADPH-dependent FMN reductase-like" evidence="3">
    <location>
        <begin position="1"/>
        <end position="130"/>
    </location>
</feature>
<protein>
    <recommendedName>
        <fullName evidence="3">NADPH-dependent FMN reductase-like domain-containing protein</fullName>
    </recommendedName>
</protein>
<dbReference type="InterPro" id="IPR005025">
    <property type="entry name" value="FMN_Rdtase-like_dom"/>
</dbReference>
<evidence type="ECO:0000256" key="2">
    <source>
        <dbReference type="ARBA" id="ARBA00022643"/>
    </source>
</evidence>
<accession>A0A0F9NTW6</accession>
<dbReference type="GO" id="GO:0016491">
    <property type="term" value="F:oxidoreductase activity"/>
    <property type="evidence" value="ECO:0007669"/>
    <property type="project" value="InterPro"/>
</dbReference>
<comment type="caution">
    <text evidence="4">The sequence shown here is derived from an EMBL/GenBank/DDBJ whole genome shotgun (WGS) entry which is preliminary data.</text>
</comment>
<proteinExistence type="predicted"/>
<dbReference type="InterPro" id="IPR029039">
    <property type="entry name" value="Flavoprotein-like_sf"/>
</dbReference>
<evidence type="ECO:0000259" key="3">
    <source>
        <dbReference type="Pfam" id="PF03358"/>
    </source>
</evidence>
<organism evidence="4">
    <name type="scientific">marine sediment metagenome</name>
    <dbReference type="NCBI Taxonomy" id="412755"/>
    <lineage>
        <taxon>unclassified sequences</taxon>
        <taxon>metagenomes</taxon>
        <taxon>ecological metagenomes</taxon>
    </lineage>
</organism>
<dbReference type="EMBL" id="LAZR01003160">
    <property type="protein sequence ID" value="KKN21289.1"/>
    <property type="molecule type" value="Genomic_DNA"/>
</dbReference>
<reference evidence="4" key="1">
    <citation type="journal article" date="2015" name="Nature">
        <title>Complex archaea that bridge the gap between prokaryotes and eukaryotes.</title>
        <authorList>
            <person name="Spang A."/>
            <person name="Saw J.H."/>
            <person name="Jorgensen S.L."/>
            <person name="Zaremba-Niedzwiedzka K."/>
            <person name="Martijn J."/>
            <person name="Lind A.E."/>
            <person name="van Eijk R."/>
            <person name="Schleper C."/>
            <person name="Guy L."/>
            <person name="Ettema T.J."/>
        </authorList>
    </citation>
    <scope>NUCLEOTIDE SEQUENCE</scope>
</reference>
<dbReference type="Gene3D" id="3.40.50.360">
    <property type="match status" value="1"/>
</dbReference>
<name>A0A0F9NTW6_9ZZZZ</name>
<evidence type="ECO:0000313" key="4">
    <source>
        <dbReference type="EMBL" id="KKN21289.1"/>
    </source>
</evidence>